<dbReference type="PRINTS" id="PR00757">
    <property type="entry name" value="AMINEOXDASEF"/>
</dbReference>
<sequence>MDVDVIVIGAGLAGLTAARHLEAAGQRVQVLEAGAEVGGRVATDRVDGFLCDRGFQVLNPAYPRVRREVDLDALDLQTFTPGVDLVSPEGVARLADPVRSPGDLPATLRSGIVPTDATALRQLTGLARWVLPALASPGGQSEVPWGERLDAVGAGGLGRRALERFLAGVLLEEDGSTSAPAVAQLLRWFLLGTPGLPAAGMGALPAQLAGGLRQPVALGQAAHRVVARDGALAVETADGTHVARQVVVTVAPQQVQGLLGPDGPVLPVARMKGVTTWWFTAPEPPTADPVLRVDGTARRGPVVNTAVVTAAAPSYSATGAPLMEASVLHRGEGPVDEAGVREHLSVLWGRPVDGWEVVTRHDVPDALPDAAPGAGTPRDPALGGGLFLGGDHWGGASIQGAMQSGARAAEAALRA</sequence>
<comment type="cofactor">
    <cofactor evidence="1">
        <name>FAD</name>
        <dbReference type="ChEBI" id="CHEBI:57692"/>
    </cofactor>
</comment>
<organism evidence="5 6">
    <name type="scientific">Kytococcus sedentarius (strain ATCC 14392 / DSM 20547 / JCM 11482 / CCUG 33030 / NBRC 15357 / NCTC 11040 / CCM 314 / 541)</name>
    <name type="common">Micrococcus sedentarius</name>
    <dbReference type="NCBI Taxonomy" id="478801"/>
    <lineage>
        <taxon>Bacteria</taxon>
        <taxon>Bacillati</taxon>
        <taxon>Actinomycetota</taxon>
        <taxon>Actinomycetes</taxon>
        <taxon>Micrococcales</taxon>
        <taxon>Kytococcaceae</taxon>
        <taxon>Kytococcus</taxon>
    </lineage>
</organism>
<evidence type="ECO:0000256" key="3">
    <source>
        <dbReference type="PIRSR" id="PIRSR601613-1"/>
    </source>
</evidence>
<reference evidence="5 6" key="1">
    <citation type="journal article" date="2009" name="Stand. Genomic Sci.">
        <title>Complete genome sequence of Kytococcus sedentarius type strain (541).</title>
        <authorList>
            <person name="Sims D."/>
            <person name="Brettin T."/>
            <person name="Detter J.C."/>
            <person name="Han C."/>
            <person name="Lapidus A."/>
            <person name="Copeland A."/>
            <person name="Glavina Del Rio T."/>
            <person name="Nolan M."/>
            <person name="Chen F."/>
            <person name="Lucas S."/>
            <person name="Tice H."/>
            <person name="Cheng J.F."/>
            <person name="Bruce D."/>
            <person name="Goodwin L."/>
            <person name="Pitluck S."/>
            <person name="Ovchinnikova G."/>
            <person name="Pati A."/>
            <person name="Ivanova N."/>
            <person name="Mavrommatis K."/>
            <person name="Chen A."/>
            <person name="Palaniappan K."/>
            <person name="D'haeseleer P."/>
            <person name="Chain P."/>
            <person name="Bristow J."/>
            <person name="Eisen J.A."/>
            <person name="Markowitz V."/>
            <person name="Hugenholtz P."/>
            <person name="Schneider S."/>
            <person name="Goker M."/>
            <person name="Pukall R."/>
            <person name="Kyrpides N.C."/>
            <person name="Klenk H.P."/>
        </authorList>
    </citation>
    <scope>NUCLEOTIDE SEQUENCE [LARGE SCALE GENOMIC DNA]</scope>
    <source>
        <strain evidence="6">ATCC 14392 / DSM 20547 / JCM 11482 / CCUG 33030 / NBRC 15357 / NCTC 11040 / CCM 314 / 541</strain>
    </source>
</reference>
<feature type="domain" description="Amine oxidase" evidence="4">
    <location>
        <begin position="12"/>
        <end position="412"/>
    </location>
</feature>
<evidence type="ECO:0000256" key="2">
    <source>
        <dbReference type="ARBA" id="ARBA00023002"/>
    </source>
</evidence>
<gene>
    <name evidence="5" type="ordered locus">Ksed_23230</name>
</gene>
<protein>
    <submittedName>
        <fullName evidence="5">Flavin containing amine oxidoreductase</fullName>
    </submittedName>
</protein>
<accession>C7NF45</accession>
<evidence type="ECO:0000259" key="4">
    <source>
        <dbReference type="Pfam" id="PF01593"/>
    </source>
</evidence>
<dbReference type="PANTHER" id="PTHR42841">
    <property type="entry name" value="AMINE OXIDASE"/>
    <property type="match status" value="1"/>
</dbReference>
<feature type="binding site" evidence="3">
    <location>
        <begin position="32"/>
        <end position="33"/>
    </location>
    <ligand>
        <name>FAD</name>
        <dbReference type="ChEBI" id="CHEBI:57692"/>
    </ligand>
</feature>
<dbReference type="Gene3D" id="3.50.50.60">
    <property type="entry name" value="FAD/NAD(P)-binding domain"/>
    <property type="match status" value="1"/>
</dbReference>
<dbReference type="eggNOG" id="COG1233">
    <property type="taxonomic scope" value="Bacteria"/>
</dbReference>
<dbReference type="STRING" id="478801.Ksed_23230"/>
<dbReference type="GO" id="GO:0016491">
    <property type="term" value="F:oxidoreductase activity"/>
    <property type="evidence" value="ECO:0007669"/>
    <property type="project" value="UniProtKB-KW"/>
</dbReference>
<name>C7NF45_KYTSD</name>
<dbReference type="AlphaFoldDB" id="C7NF45"/>
<dbReference type="HOGENOM" id="CLU_039679_0_0_11"/>
<evidence type="ECO:0000256" key="1">
    <source>
        <dbReference type="ARBA" id="ARBA00001974"/>
    </source>
</evidence>
<dbReference type="Pfam" id="PF01593">
    <property type="entry name" value="Amino_oxidase"/>
    <property type="match status" value="1"/>
</dbReference>
<dbReference type="KEGG" id="kse:Ksed_23230"/>
<dbReference type="Proteomes" id="UP000006666">
    <property type="component" value="Chromosome"/>
</dbReference>
<proteinExistence type="predicted"/>
<evidence type="ECO:0000313" key="6">
    <source>
        <dbReference type="Proteomes" id="UP000006666"/>
    </source>
</evidence>
<dbReference type="InterPro" id="IPR036188">
    <property type="entry name" value="FAD/NAD-bd_sf"/>
</dbReference>
<keyword evidence="2" id="KW-0560">Oxidoreductase</keyword>
<dbReference type="SUPFAM" id="SSF51905">
    <property type="entry name" value="FAD/NAD(P)-binding domain"/>
    <property type="match status" value="1"/>
</dbReference>
<dbReference type="InterPro" id="IPR002937">
    <property type="entry name" value="Amino_oxidase"/>
</dbReference>
<evidence type="ECO:0000313" key="5">
    <source>
        <dbReference type="EMBL" id="ACV07298.1"/>
    </source>
</evidence>
<dbReference type="EMBL" id="CP001686">
    <property type="protein sequence ID" value="ACV07298.1"/>
    <property type="molecule type" value="Genomic_DNA"/>
</dbReference>
<keyword evidence="6" id="KW-1185">Reference proteome</keyword>
<dbReference type="RefSeq" id="WP_015780229.1">
    <property type="nucleotide sequence ID" value="NC_013169.1"/>
</dbReference>
<dbReference type="InterPro" id="IPR001613">
    <property type="entry name" value="Flavin_amine_oxidase"/>
</dbReference>